<dbReference type="InterPro" id="IPR012677">
    <property type="entry name" value="Nucleotide-bd_a/b_plait_sf"/>
</dbReference>
<dbReference type="OrthoDB" id="439808at2759"/>
<dbReference type="PROSITE" id="PS50102">
    <property type="entry name" value="RRM"/>
    <property type="match status" value="1"/>
</dbReference>
<dbReference type="AlphaFoldDB" id="A0A2V0NX73"/>
<dbReference type="Proteomes" id="UP000247498">
    <property type="component" value="Unassembled WGS sequence"/>
</dbReference>
<evidence type="ECO:0000256" key="1">
    <source>
        <dbReference type="PROSITE-ProRule" id="PRU00176"/>
    </source>
</evidence>
<dbReference type="SUPFAM" id="SSF54928">
    <property type="entry name" value="RNA-binding domain, RBD"/>
    <property type="match status" value="1"/>
</dbReference>
<dbReference type="PANTHER" id="PTHR48034">
    <property type="entry name" value="TRANSFORMER-2 SEX-DETERMINING PROTEIN-RELATED"/>
    <property type="match status" value="1"/>
</dbReference>
<dbReference type="InterPro" id="IPR050441">
    <property type="entry name" value="RBM"/>
</dbReference>
<gene>
    <name evidence="4" type="ORF">Rsub_03313</name>
</gene>
<feature type="compositionally biased region" description="Gly residues" evidence="2">
    <location>
        <begin position="17"/>
        <end position="33"/>
    </location>
</feature>
<dbReference type="GO" id="GO:0003723">
    <property type="term" value="F:RNA binding"/>
    <property type="evidence" value="ECO:0007669"/>
    <property type="project" value="UniProtKB-UniRule"/>
</dbReference>
<dbReference type="STRING" id="307507.A0A2V0NX73"/>
<sequence length="382" mass="37704">MDVLGPHAPHAEAESAAGGGAAPQHGGAQGGPAAGAAAPAQPPLLRPHPHLPAELQERLGRFLRQLDAGALPPPSPAGSLCGSDACGGGSTVSIAPSDSASCCCVGGAGGGGGGACADDGSDAQAAVERSLARHLRQLQMQAQKAALAAADARAAQRVAAGAGCAPPRGAQLQPGRLCSPGCDAACDALLYCSPSSAASCSGPGGGAGAAAAAVASGAIRPTLLRFGADAAGGPDTSKQPPSAAAPPPPPRPGVFVGNLPSQVTERALMALFSRAGPIDSLWIARDPRSQASLSYGYVVYCATDQAAHLRAARSLDGAVLERSAVRVRLSDRDFDRWPLGAPAPAPEASAAAAAAPRRQRPRPGPVAAVAAAARDAERRRQR</sequence>
<feature type="compositionally biased region" description="Pro residues" evidence="2">
    <location>
        <begin position="243"/>
        <end position="252"/>
    </location>
</feature>
<reference evidence="4 5" key="1">
    <citation type="journal article" date="2018" name="Sci. Rep.">
        <title>Raphidocelis subcapitata (=Pseudokirchneriella subcapitata) provides an insight into genome evolution and environmental adaptations in the Sphaeropleales.</title>
        <authorList>
            <person name="Suzuki S."/>
            <person name="Yamaguchi H."/>
            <person name="Nakajima N."/>
            <person name="Kawachi M."/>
        </authorList>
    </citation>
    <scope>NUCLEOTIDE SEQUENCE [LARGE SCALE GENOMIC DNA]</scope>
    <source>
        <strain evidence="4 5">NIES-35</strain>
    </source>
</reference>
<dbReference type="InterPro" id="IPR000504">
    <property type="entry name" value="RRM_dom"/>
</dbReference>
<feature type="compositionally biased region" description="Low complexity" evidence="2">
    <location>
        <begin position="340"/>
        <end position="356"/>
    </location>
</feature>
<protein>
    <recommendedName>
        <fullName evidence="3">RRM domain-containing protein</fullName>
    </recommendedName>
</protein>
<evidence type="ECO:0000256" key="2">
    <source>
        <dbReference type="SAM" id="MobiDB-lite"/>
    </source>
</evidence>
<accession>A0A2V0NX73</accession>
<dbReference type="Gene3D" id="3.30.70.330">
    <property type="match status" value="1"/>
</dbReference>
<name>A0A2V0NX73_9CHLO</name>
<comment type="caution">
    <text evidence="4">The sequence shown here is derived from an EMBL/GenBank/DDBJ whole genome shotgun (WGS) entry which is preliminary data.</text>
</comment>
<feature type="region of interest" description="Disordered" evidence="2">
    <location>
        <begin position="336"/>
        <end position="382"/>
    </location>
</feature>
<feature type="region of interest" description="Disordered" evidence="2">
    <location>
        <begin position="1"/>
        <end position="49"/>
    </location>
</feature>
<evidence type="ECO:0000313" key="5">
    <source>
        <dbReference type="Proteomes" id="UP000247498"/>
    </source>
</evidence>
<proteinExistence type="predicted"/>
<evidence type="ECO:0000259" key="3">
    <source>
        <dbReference type="PROSITE" id="PS50102"/>
    </source>
</evidence>
<evidence type="ECO:0000313" key="4">
    <source>
        <dbReference type="EMBL" id="GBF90180.1"/>
    </source>
</evidence>
<dbReference type="EMBL" id="BDRX01000015">
    <property type="protein sequence ID" value="GBF90180.1"/>
    <property type="molecule type" value="Genomic_DNA"/>
</dbReference>
<keyword evidence="1" id="KW-0694">RNA-binding</keyword>
<feature type="region of interest" description="Disordered" evidence="2">
    <location>
        <begin position="229"/>
        <end position="258"/>
    </location>
</feature>
<feature type="domain" description="RRM" evidence="3">
    <location>
        <begin position="252"/>
        <end position="332"/>
    </location>
</feature>
<dbReference type="CDD" id="cd00590">
    <property type="entry name" value="RRM_SF"/>
    <property type="match status" value="1"/>
</dbReference>
<dbReference type="Pfam" id="PF00076">
    <property type="entry name" value="RRM_1"/>
    <property type="match status" value="1"/>
</dbReference>
<dbReference type="InterPro" id="IPR035979">
    <property type="entry name" value="RBD_domain_sf"/>
</dbReference>
<dbReference type="SMART" id="SM00360">
    <property type="entry name" value="RRM"/>
    <property type="match status" value="1"/>
</dbReference>
<organism evidence="4 5">
    <name type="scientific">Raphidocelis subcapitata</name>
    <dbReference type="NCBI Taxonomy" id="307507"/>
    <lineage>
        <taxon>Eukaryota</taxon>
        <taxon>Viridiplantae</taxon>
        <taxon>Chlorophyta</taxon>
        <taxon>core chlorophytes</taxon>
        <taxon>Chlorophyceae</taxon>
        <taxon>CS clade</taxon>
        <taxon>Sphaeropleales</taxon>
        <taxon>Selenastraceae</taxon>
        <taxon>Raphidocelis</taxon>
    </lineage>
</organism>
<keyword evidence="5" id="KW-1185">Reference proteome</keyword>
<dbReference type="InParanoid" id="A0A2V0NX73"/>